<evidence type="ECO:0000313" key="2">
    <source>
        <dbReference type="Proteomes" id="UP000461162"/>
    </source>
</evidence>
<gene>
    <name evidence="1" type="ORF">GKC30_14595</name>
</gene>
<comment type="caution">
    <text evidence="1">The sequence shown here is derived from an EMBL/GenBank/DDBJ whole genome shotgun (WGS) entry which is preliminary data.</text>
</comment>
<dbReference type="EMBL" id="WODC01000015">
    <property type="protein sequence ID" value="MUM78861.1"/>
    <property type="molecule type" value="Genomic_DNA"/>
</dbReference>
<proteinExistence type="predicted"/>
<evidence type="ECO:0000313" key="1">
    <source>
        <dbReference type="EMBL" id="MUM78861.1"/>
    </source>
</evidence>
<organism evidence="1 2">
    <name type="scientific">Pseudodesulfovibrio alkaliphilus</name>
    <dbReference type="NCBI Taxonomy" id="2661613"/>
    <lineage>
        <taxon>Bacteria</taxon>
        <taxon>Pseudomonadati</taxon>
        <taxon>Thermodesulfobacteriota</taxon>
        <taxon>Desulfovibrionia</taxon>
        <taxon>Desulfovibrionales</taxon>
        <taxon>Desulfovibrionaceae</taxon>
    </lineage>
</organism>
<accession>A0A7K1KSK5</accession>
<keyword evidence="2" id="KW-1185">Reference proteome</keyword>
<dbReference type="InterPro" id="IPR025455">
    <property type="entry name" value="DUF4276"/>
</dbReference>
<dbReference type="Proteomes" id="UP000461162">
    <property type="component" value="Unassembled WGS sequence"/>
</dbReference>
<dbReference type="RefSeq" id="WP_367614159.1">
    <property type="nucleotide sequence ID" value="NZ_WODC01000015.1"/>
</dbReference>
<reference evidence="1 2" key="1">
    <citation type="submission" date="2019-11" db="EMBL/GenBank/DDBJ databases">
        <title>Pseudodesulfovibrio alkaliphilus, sp. nov., an alkaliphilic sulfate-reducing bacteria from mud volcano of Taman peninsula, Russia.</title>
        <authorList>
            <person name="Frolova A."/>
            <person name="Merkel A.Y."/>
            <person name="Slobodkin A.I."/>
        </authorList>
    </citation>
    <scope>NUCLEOTIDE SEQUENCE [LARGE SCALE GENOMIC DNA]</scope>
    <source>
        <strain evidence="1 2">F-1</strain>
    </source>
</reference>
<protein>
    <submittedName>
        <fullName evidence="1">DUF4276 family protein</fullName>
    </submittedName>
</protein>
<dbReference type="AlphaFoldDB" id="A0A7K1KSK5"/>
<sequence length="197" mass="22947">MEFNVAVYSRCVLTSRDKRTREYRGGLLSYDRAKRDIQSWIREAPGRDCYFTTMFDLYALPNDFPSYAEAMRLTDPYERTRIIETAISEDVNDHRFIPYVQLHEFEALIFADPQQLDWEYLEHAEPIERLKAIVAETINPELINDGPTTAPSKRILAEIPEYDKVTAGVHVAAKIGLDTIRQKCSHFNEWVTELEKL</sequence>
<dbReference type="Pfam" id="PF14103">
    <property type="entry name" value="DUF4276"/>
    <property type="match status" value="1"/>
</dbReference>
<name>A0A7K1KSK5_9BACT</name>